<dbReference type="EMBL" id="JBJUIK010000007">
    <property type="protein sequence ID" value="KAL3523354.1"/>
    <property type="molecule type" value="Genomic_DNA"/>
</dbReference>
<feature type="compositionally biased region" description="Low complexity" evidence="1">
    <location>
        <begin position="110"/>
        <end position="122"/>
    </location>
</feature>
<accession>A0ABD2ZW67</accession>
<evidence type="ECO:0000256" key="1">
    <source>
        <dbReference type="SAM" id="MobiDB-lite"/>
    </source>
</evidence>
<protein>
    <submittedName>
        <fullName evidence="2">Uncharacterized protein</fullName>
    </submittedName>
</protein>
<keyword evidence="3" id="KW-1185">Reference proteome</keyword>
<reference evidence="2 3" key="1">
    <citation type="submission" date="2024-11" db="EMBL/GenBank/DDBJ databases">
        <title>A near-complete genome assembly of Cinchona calisaya.</title>
        <authorList>
            <person name="Lian D.C."/>
            <person name="Zhao X.W."/>
            <person name="Wei L."/>
        </authorList>
    </citation>
    <scope>NUCLEOTIDE SEQUENCE [LARGE SCALE GENOMIC DNA]</scope>
    <source>
        <tissue evidence="2">Nenye</tissue>
    </source>
</reference>
<dbReference type="Proteomes" id="UP001630127">
    <property type="component" value="Unassembled WGS sequence"/>
</dbReference>
<feature type="compositionally biased region" description="Basic and acidic residues" evidence="1">
    <location>
        <begin position="16"/>
        <end position="40"/>
    </location>
</feature>
<sequence>MDSGSYQAQHGASCKETGDNANRDRATNDKDASSSKREFARYSNYYNDDHFGYENENDEPPISQVVNEGPVQSSHEGQENGEKSTRIDDCQTQFGGAKKILHGQQTNGCQNMKEQNIGQQQQNEDENEEDPFMEDQAKYELNSDLNSSDEECGEVYINSRITFDMTDPKFQVGMKLSNKGEF</sequence>
<name>A0ABD2ZW67_9GENT</name>
<evidence type="ECO:0000313" key="3">
    <source>
        <dbReference type="Proteomes" id="UP001630127"/>
    </source>
</evidence>
<feature type="compositionally biased region" description="Polar residues" evidence="1">
    <location>
        <begin position="1"/>
        <end position="10"/>
    </location>
</feature>
<feature type="compositionally biased region" description="Basic and acidic residues" evidence="1">
    <location>
        <begin position="76"/>
        <end position="89"/>
    </location>
</feature>
<feature type="region of interest" description="Disordered" evidence="1">
    <location>
        <begin position="1"/>
        <end position="89"/>
    </location>
</feature>
<feature type="region of interest" description="Disordered" evidence="1">
    <location>
        <begin position="101"/>
        <end position="132"/>
    </location>
</feature>
<gene>
    <name evidence="2" type="ORF">ACH5RR_016188</name>
</gene>
<comment type="caution">
    <text evidence="2">The sequence shown here is derived from an EMBL/GenBank/DDBJ whole genome shotgun (WGS) entry which is preliminary data.</text>
</comment>
<evidence type="ECO:0000313" key="2">
    <source>
        <dbReference type="EMBL" id="KAL3523354.1"/>
    </source>
</evidence>
<feature type="compositionally biased region" description="Acidic residues" evidence="1">
    <location>
        <begin position="123"/>
        <end position="132"/>
    </location>
</feature>
<proteinExistence type="predicted"/>
<dbReference type="AlphaFoldDB" id="A0ABD2ZW67"/>
<feature type="compositionally biased region" description="Polar residues" evidence="1">
    <location>
        <begin position="64"/>
        <end position="75"/>
    </location>
</feature>
<organism evidence="2 3">
    <name type="scientific">Cinchona calisaya</name>
    <dbReference type="NCBI Taxonomy" id="153742"/>
    <lineage>
        <taxon>Eukaryota</taxon>
        <taxon>Viridiplantae</taxon>
        <taxon>Streptophyta</taxon>
        <taxon>Embryophyta</taxon>
        <taxon>Tracheophyta</taxon>
        <taxon>Spermatophyta</taxon>
        <taxon>Magnoliopsida</taxon>
        <taxon>eudicotyledons</taxon>
        <taxon>Gunneridae</taxon>
        <taxon>Pentapetalae</taxon>
        <taxon>asterids</taxon>
        <taxon>lamiids</taxon>
        <taxon>Gentianales</taxon>
        <taxon>Rubiaceae</taxon>
        <taxon>Cinchonoideae</taxon>
        <taxon>Cinchoneae</taxon>
        <taxon>Cinchona</taxon>
    </lineage>
</organism>